<evidence type="ECO:0000313" key="2">
    <source>
        <dbReference type="Proteomes" id="UP000650833"/>
    </source>
</evidence>
<dbReference type="OrthoDB" id="2201430at2759"/>
<organism evidence="1 2">
    <name type="scientific">Mucor plumbeus</name>
    <dbReference type="NCBI Taxonomy" id="97098"/>
    <lineage>
        <taxon>Eukaryota</taxon>
        <taxon>Fungi</taxon>
        <taxon>Fungi incertae sedis</taxon>
        <taxon>Mucoromycota</taxon>
        <taxon>Mucoromycotina</taxon>
        <taxon>Mucoromycetes</taxon>
        <taxon>Mucorales</taxon>
        <taxon>Mucorineae</taxon>
        <taxon>Mucoraceae</taxon>
        <taxon>Mucor</taxon>
    </lineage>
</organism>
<evidence type="ECO:0000313" key="1">
    <source>
        <dbReference type="EMBL" id="KAG2201128.1"/>
    </source>
</evidence>
<dbReference type="SUPFAM" id="SSF57756">
    <property type="entry name" value="Retrovirus zinc finger-like domains"/>
    <property type="match status" value="1"/>
</dbReference>
<keyword evidence="2" id="KW-1185">Reference proteome</keyword>
<protein>
    <recommendedName>
        <fullName evidence="3">CCHC-type domain-containing protein</fullName>
    </recommendedName>
</protein>
<dbReference type="GO" id="GO:0003676">
    <property type="term" value="F:nucleic acid binding"/>
    <property type="evidence" value="ECO:0007669"/>
    <property type="project" value="InterPro"/>
</dbReference>
<dbReference type="Proteomes" id="UP000650833">
    <property type="component" value="Unassembled WGS sequence"/>
</dbReference>
<accession>A0A8H7V2N4</accession>
<dbReference type="AlphaFoldDB" id="A0A8H7V2N4"/>
<evidence type="ECO:0008006" key="3">
    <source>
        <dbReference type="Google" id="ProtNLM"/>
    </source>
</evidence>
<gene>
    <name evidence="1" type="ORF">INT46_004833</name>
</gene>
<name>A0A8H7V2N4_9FUNG</name>
<reference evidence="1" key="1">
    <citation type="submission" date="2020-12" db="EMBL/GenBank/DDBJ databases">
        <title>Metabolic potential, ecology and presence of endohyphal bacteria is reflected in genomic diversity of Mucoromycotina.</title>
        <authorList>
            <person name="Muszewska A."/>
            <person name="Okrasinska A."/>
            <person name="Steczkiewicz K."/>
            <person name="Drgas O."/>
            <person name="Orlowska M."/>
            <person name="Perlinska-Lenart U."/>
            <person name="Aleksandrzak-Piekarczyk T."/>
            <person name="Szatraj K."/>
            <person name="Zielenkiewicz U."/>
            <person name="Pilsyk S."/>
            <person name="Malc E."/>
            <person name="Mieczkowski P."/>
            <person name="Kruszewska J.S."/>
            <person name="Biernat P."/>
            <person name="Pawlowska J."/>
        </authorList>
    </citation>
    <scope>NUCLEOTIDE SEQUENCE</scope>
    <source>
        <strain evidence="1">CBS 226.32</strain>
    </source>
</reference>
<dbReference type="GO" id="GO:0008270">
    <property type="term" value="F:zinc ion binding"/>
    <property type="evidence" value="ECO:0007669"/>
    <property type="project" value="InterPro"/>
</dbReference>
<comment type="caution">
    <text evidence="1">The sequence shown here is derived from an EMBL/GenBank/DDBJ whole genome shotgun (WGS) entry which is preliminary data.</text>
</comment>
<dbReference type="EMBL" id="JAEPRC010000295">
    <property type="protein sequence ID" value="KAG2201128.1"/>
    <property type="molecule type" value="Genomic_DNA"/>
</dbReference>
<dbReference type="InterPro" id="IPR036875">
    <property type="entry name" value="Znf_CCHC_sf"/>
</dbReference>
<sequence>MCIFIQETKANQVASTESEIQLIDMSYAIKPLNLQGGQCTWCGKYGHKRTTCPLLK</sequence>
<proteinExistence type="predicted"/>